<accession>A0A410H4N3</accession>
<dbReference type="KEGG" id="htr:EPV75_09330"/>
<keyword evidence="2" id="KW-0645">Protease</keyword>
<dbReference type="PANTHER" id="PTHR37486">
    <property type="entry name" value="STRINGENT STARVATION PROTEIN B"/>
    <property type="match status" value="1"/>
</dbReference>
<organism evidence="2 3">
    <name type="scientific">Hydrogenovibrio thermophilus</name>
    <dbReference type="NCBI Taxonomy" id="265883"/>
    <lineage>
        <taxon>Bacteria</taxon>
        <taxon>Pseudomonadati</taxon>
        <taxon>Pseudomonadota</taxon>
        <taxon>Gammaproteobacteria</taxon>
        <taxon>Thiotrichales</taxon>
        <taxon>Piscirickettsiaceae</taxon>
        <taxon>Hydrogenovibrio</taxon>
    </lineage>
</organism>
<dbReference type="GO" id="GO:0008233">
    <property type="term" value="F:peptidase activity"/>
    <property type="evidence" value="ECO:0007669"/>
    <property type="project" value="UniProtKB-KW"/>
</dbReference>
<sequence length="161" mass="17997">MISNRPYMIRAMFDWIVDNDWTPHVQVDANYPGIEVPMDFAQDGVIVLNVHPNAIRELQFANDWFSFKARFQGVERRLGFPPEAVLAIFARENGQGMPFPPEPYPEATDESPSKPTMSAVKDSGASDEASQKTAQKADQDDESKKSKAKKSKKGSHLSVVK</sequence>
<dbReference type="PIRSF" id="PIRSF005276">
    <property type="entry name" value="SspB"/>
    <property type="match status" value="1"/>
</dbReference>
<dbReference type="AlphaFoldDB" id="A0A410H4N3"/>
<reference evidence="2 3" key="1">
    <citation type="journal article" date="2018" name="Environ. Microbiol.">
        <title>Genomes of ubiquitous marine and hypersaline Hydrogenovibrio, Thiomicrorhabdus and Thiomicrospira spp. encode a diversity of mechanisms to sustain chemolithoautotrophy in heterogeneous environments.</title>
        <authorList>
            <person name="Scott K.M."/>
            <person name="Williams J."/>
            <person name="Porter C.M.B."/>
            <person name="Russel S."/>
            <person name="Harmer T.L."/>
            <person name="Paul J.H."/>
            <person name="Antonen K.M."/>
            <person name="Bridges M.K."/>
            <person name="Camper G.J."/>
            <person name="Campla C.K."/>
            <person name="Casella L.G."/>
            <person name="Chase E."/>
            <person name="Conrad J.W."/>
            <person name="Cruz M.C."/>
            <person name="Dunlap D.S."/>
            <person name="Duran L."/>
            <person name="Fahsbender E.M."/>
            <person name="Goldsmith D.B."/>
            <person name="Keeley R.F."/>
            <person name="Kondoff M.R."/>
            <person name="Kussy B.I."/>
            <person name="Lane M.K."/>
            <person name="Lawler S."/>
            <person name="Leigh B.A."/>
            <person name="Lewis C."/>
            <person name="Lostal L.M."/>
            <person name="Marking D."/>
            <person name="Mancera P.A."/>
            <person name="McClenthan E.C."/>
            <person name="McIntyre E.A."/>
            <person name="Mine J.A."/>
            <person name="Modi S."/>
            <person name="Moore B.D."/>
            <person name="Morgan W.A."/>
            <person name="Nelson K.M."/>
            <person name="Nguyen K.N."/>
            <person name="Ogburn N."/>
            <person name="Parrino D.G."/>
            <person name="Pedapudi A.D."/>
            <person name="Pelham R.P."/>
            <person name="Preece A.M."/>
            <person name="Rampersad E.A."/>
            <person name="Richardson J.C."/>
            <person name="Rodgers C.M."/>
            <person name="Schaffer B.L."/>
            <person name="Sheridan N.E."/>
            <person name="Solone M.R."/>
            <person name="Staley Z.R."/>
            <person name="Tabuchi M."/>
            <person name="Waide R.J."/>
            <person name="Wanjugi P.W."/>
            <person name="Young S."/>
            <person name="Clum A."/>
            <person name="Daum C."/>
            <person name="Huntemann M."/>
            <person name="Ivanova N."/>
            <person name="Kyrpides N."/>
            <person name="Mikhailova N."/>
            <person name="Palaniappan K."/>
            <person name="Pillay M."/>
            <person name="Reddy T.B.K."/>
            <person name="Shapiro N."/>
            <person name="Stamatis D."/>
            <person name="Varghese N."/>
            <person name="Woyke T."/>
            <person name="Boden R."/>
            <person name="Freyermuth S.K."/>
            <person name="Kerfeld C.A."/>
        </authorList>
    </citation>
    <scope>NUCLEOTIDE SEQUENCE [LARGE SCALE GENOMIC DNA]</scope>
    <source>
        <strain evidence="2 3">JR-2</strain>
    </source>
</reference>
<dbReference type="EMBL" id="CP035033">
    <property type="protein sequence ID" value="QAB15861.1"/>
    <property type="molecule type" value="Genomic_DNA"/>
</dbReference>
<dbReference type="SUPFAM" id="SSF101738">
    <property type="entry name" value="SspB-like"/>
    <property type="match status" value="1"/>
</dbReference>
<feature type="compositionally biased region" description="Basic residues" evidence="1">
    <location>
        <begin position="146"/>
        <end position="155"/>
    </location>
</feature>
<feature type="compositionally biased region" description="Basic and acidic residues" evidence="1">
    <location>
        <begin position="135"/>
        <end position="145"/>
    </location>
</feature>
<dbReference type="GO" id="GO:0005829">
    <property type="term" value="C:cytosol"/>
    <property type="evidence" value="ECO:0007669"/>
    <property type="project" value="TreeGrafter"/>
</dbReference>
<keyword evidence="3" id="KW-1185">Reference proteome</keyword>
<dbReference type="Gene3D" id="2.30.30.220">
    <property type="entry name" value="SspB-like"/>
    <property type="match status" value="1"/>
</dbReference>
<dbReference type="PANTHER" id="PTHR37486:SF1">
    <property type="entry name" value="STRINGENT STARVATION PROTEIN B"/>
    <property type="match status" value="1"/>
</dbReference>
<dbReference type="RefSeq" id="WP_128385205.1">
    <property type="nucleotide sequence ID" value="NZ_CP035033.1"/>
</dbReference>
<evidence type="ECO:0000313" key="2">
    <source>
        <dbReference type="EMBL" id="QAB15861.1"/>
    </source>
</evidence>
<gene>
    <name evidence="2" type="ORF">EPV75_09330</name>
</gene>
<dbReference type="GO" id="GO:0006508">
    <property type="term" value="P:proteolysis"/>
    <property type="evidence" value="ECO:0007669"/>
    <property type="project" value="UniProtKB-KW"/>
</dbReference>
<evidence type="ECO:0000256" key="1">
    <source>
        <dbReference type="SAM" id="MobiDB-lite"/>
    </source>
</evidence>
<dbReference type="Pfam" id="PF04386">
    <property type="entry name" value="SspB"/>
    <property type="match status" value="1"/>
</dbReference>
<proteinExistence type="predicted"/>
<dbReference type="InterPro" id="IPR036760">
    <property type="entry name" value="SspB-like_sf"/>
</dbReference>
<feature type="region of interest" description="Disordered" evidence="1">
    <location>
        <begin position="94"/>
        <end position="161"/>
    </location>
</feature>
<evidence type="ECO:0000313" key="3">
    <source>
        <dbReference type="Proteomes" id="UP000285478"/>
    </source>
</evidence>
<dbReference type="GO" id="GO:0045732">
    <property type="term" value="P:positive regulation of protein catabolic process"/>
    <property type="evidence" value="ECO:0007669"/>
    <property type="project" value="TreeGrafter"/>
</dbReference>
<protein>
    <submittedName>
        <fullName evidence="2">ClpXP protease specificity-enhancing factor</fullName>
    </submittedName>
</protein>
<dbReference type="NCBIfam" id="NF008769">
    <property type="entry name" value="PRK11798.2-5"/>
    <property type="match status" value="1"/>
</dbReference>
<dbReference type="GO" id="GO:0005840">
    <property type="term" value="C:ribosome"/>
    <property type="evidence" value="ECO:0007669"/>
    <property type="project" value="TreeGrafter"/>
</dbReference>
<dbReference type="Proteomes" id="UP000285478">
    <property type="component" value="Chromosome"/>
</dbReference>
<name>A0A410H4N3_9GAMM</name>
<dbReference type="InterPro" id="IPR007481">
    <property type="entry name" value="SspB"/>
</dbReference>
<keyword evidence="2" id="KW-0378">Hydrolase</keyword>